<dbReference type="AlphaFoldDB" id="M1BUM5"/>
<name>M1BUM5_SOLTU</name>
<accession>M1BUM5</accession>
<reference evidence="1" key="2">
    <citation type="submission" date="2015-06" db="UniProtKB">
        <authorList>
            <consortium name="EnsemblPlants"/>
        </authorList>
    </citation>
    <scope>IDENTIFICATION</scope>
    <source>
        <strain evidence="1">DM1-3 516 R44</strain>
    </source>
</reference>
<evidence type="ECO:0000313" key="2">
    <source>
        <dbReference type="Proteomes" id="UP000011115"/>
    </source>
</evidence>
<dbReference type="Proteomes" id="UP000011115">
    <property type="component" value="Unassembled WGS sequence"/>
</dbReference>
<sequence length="70" mass="7542">MELDLSSKGNGSKGLWCSTLSLSLHSPPNAMWNEFPPSLLALASTSSNPAAQKIRSVLRHGPFCVCENKK</sequence>
<proteinExistence type="predicted"/>
<reference evidence="2" key="1">
    <citation type="journal article" date="2011" name="Nature">
        <title>Genome sequence and analysis of the tuber crop potato.</title>
        <authorList>
            <consortium name="The Potato Genome Sequencing Consortium"/>
        </authorList>
    </citation>
    <scope>NUCLEOTIDE SEQUENCE [LARGE SCALE GENOMIC DNA]</scope>
    <source>
        <strain evidence="2">cv. DM1-3 516 R44</strain>
    </source>
</reference>
<evidence type="ECO:0000313" key="1">
    <source>
        <dbReference type="EnsemblPlants" id="PGSC0003DMT400053223"/>
    </source>
</evidence>
<protein>
    <submittedName>
        <fullName evidence="1">Uncharacterized protein</fullName>
    </submittedName>
</protein>
<dbReference type="Gramene" id="PGSC0003DMT400053223">
    <property type="protein sequence ID" value="PGSC0003DMT400053223"/>
    <property type="gene ID" value="PGSC0003DMG400020659"/>
</dbReference>
<organism evidence="1 2">
    <name type="scientific">Solanum tuberosum</name>
    <name type="common">Potato</name>
    <dbReference type="NCBI Taxonomy" id="4113"/>
    <lineage>
        <taxon>Eukaryota</taxon>
        <taxon>Viridiplantae</taxon>
        <taxon>Streptophyta</taxon>
        <taxon>Embryophyta</taxon>
        <taxon>Tracheophyta</taxon>
        <taxon>Spermatophyta</taxon>
        <taxon>Magnoliopsida</taxon>
        <taxon>eudicotyledons</taxon>
        <taxon>Gunneridae</taxon>
        <taxon>Pentapetalae</taxon>
        <taxon>asterids</taxon>
        <taxon>lamiids</taxon>
        <taxon>Solanales</taxon>
        <taxon>Solanaceae</taxon>
        <taxon>Solanoideae</taxon>
        <taxon>Solaneae</taxon>
        <taxon>Solanum</taxon>
    </lineage>
</organism>
<dbReference type="HOGENOM" id="CLU_2762805_0_0_1"/>
<dbReference type="EnsemblPlants" id="PGSC0003DMT400053223">
    <property type="protein sequence ID" value="PGSC0003DMT400053223"/>
    <property type="gene ID" value="PGSC0003DMG400020659"/>
</dbReference>
<dbReference type="InParanoid" id="M1BUM5"/>
<keyword evidence="2" id="KW-1185">Reference proteome</keyword>
<dbReference type="PaxDb" id="4113-PGSC0003DMT400053223"/>